<evidence type="ECO:0000256" key="4">
    <source>
        <dbReference type="SAM" id="MobiDB-lite"/>
    </source>
</evidence>
<dbReference type="PROSITE" id="PS50297">
    <property type="entry name" value="ANK_REP_REGION"/>
    <property type="match status" value="2"/>
</dbReference>
<dbReference type="SUPFAM" id="SSF81296">
    <property type="entry name" value="E set domains"/>
    <property type="match status" value="1"/>
</dbReference>
<feature type="compositionally biased region" description="Acidic residues" evidence="4">
    <location>
        <begin position="450"/>
        <end position="463"/>
    </location>
</feature>
<feature type="compositionally biased region" description="Basic and acidic residues" evidence="4">
    <location>
        <begin position="1"/>
        <end position="10"/>
    </location>
</feature>
<evidence type="ECO:0000256" key="1">
    <source>
        <dbReference type="ARBA" id="ARBA00022737"/>
    </source>
</evidence>
<dbReference type="Pfam" id="PF01833">
    <property type="entry name" value="TIG"/>
    <property type="match status" value="1"/>
</dbReference>
<reference evidence="7" key="1">
    <citation type="journal article" date="2019" name="G3 (Bethesda)">
        <title>Genome Assemblies of Two Rare Opportunistic Yeast Pathogens: Diutina rugosa (syn. Candida rugosa) and Trichomonascus ciferrii (syn. Candida ciferrii).</title>
        <authorList>
            <person name="Mixao V."/>
            <person name="Saus E."/>
            <person name="Hansen A.P."/>
            <person name="Lass-Florl C."/>
            <person name="Gabaldon T."/>
        </authorList>
    </citation>
    <scope>NUCLEOTIDE SEQUENCE</scope>
    <source>
        <strain evidence="7">CBS 4856</strain>
    </source>
</reference>
<feature type="compositionally biased region" description="Polar residues" evidence="4">
    <location>
        <begin position="113"/>
        <end position="130"/>
    </location>
</feature>
<evidence type="ECO:0000313" key="8">
    <source>
        <dbReference type="Proteomes" id="UP000761534"/>
    </source>
</evidence>
<evidence type="ECO:0000256" key="2">
    <source>
        <dbReference type="ARBA" id="ARBA00023043"/>
    </source>
</evidence>
<name>A0A642V3V6_9ASCO</name>
<dbReference type="Proteomes" id="UP000761534">
    <property type="component" value="Unassembled WGS sequence"/>
</dbReference>
<keyword evidence="2 3" id="KW-0040">ANK repeat</keyword>
<dbReference type="SUPFAM" id="SSF48403">
    <property type="entry name" value="Ankyrin repeat"/>
    <property type="match status" value="1"/>
</dbReference>
<feature type="compositionally biased region" description="Basic and acidic residues" evidence="4">
    <location>
        <begin position="543"/>
        <end position="552"/>
    </location>
</feature>
<dbReference type="PANTHER" id="PTHR24166">
    <property type="entry name" value="ROLLING PEBBLES, ISOFORM B"/>
    <property type="match status" value="1"/>
</dbReference>
<dbReference type="InterPro" id="IPR014756">
    <property type="entry name" value="Ig_E-set"/>
</dbReference>
<feature type="region of interest" description="Disordered" evidence="4">
    <location>
        <begin position="523"/>
        <end position="599"/>
    </location>
</feature>
<dbReference type="SMART" id="SM00429">
    <property type="entry name" value="IPT"/>
    <property type="match status" value="1"/>
</dbReference>
<feature type="compositionally biased region" description="Low complexity" evidence="4">
    <location>
        <begin position="574"/>
        <end position="587"/>
    </location>
</feature>
<feature type="repeat" description="ANK" evidence="3">
    <location>
        <begin position="377"/>
        <end position="398"/>
    </location>
</feature>
<dbReference type="PROSITE" id="PS50088">
    <property type="entry name" value="ANK_REPEAT"/>
    <property type="match status" value="2"/>
</dbReference>
<gene>
    <name evidence="7" type="ORF">TRICI_005017</name>
</gene>
<dbReference type="Gene3D" id="2.60.40.10">
    <property type="entry name" value="Immunoglobulins"/>
    <property type="match status" value="1"/>
</dbReference>
<evidence type="ECO:0000256" key="3">
    <source>
        <dbReference type="PROSITE-ProRule" id="PRU00023"/>
    </source>
</evidence>
<keyword evidence="8" id="KW-1185">Reference proteome</keyword>
<keyword evidence="5" id="KW-0812">Transmembrane</keyword>
<feature type="region of interest" description="Disordered" evidence="4">
    <location>
        <begin position="1"/>
        <end position="131"/>
    </location>
</feature>
<feature type="domain" description="IPT/TIG" evidence="6">
    <location>
        <begin position="170"/>
        <end position="251"/>
    </location>
</feature>
<keyword evidence="5" id="KW-1133">Transmembrane helix</keyword>
<dbReference type="PANTHER" id="PTHR24166:SF48">
    <property type="entry name" value="PROTEIN VAPYRIN"/>
    <property type="match status" value="1"/>
</dbReference>
<evidence type="ECO:0000256" key="5">
    <source>
        <dbReference type="SAM" id="Phobius"/>
    </source>
</evidence>
<evidence type="ECO:0000259" key="6">
    <source>
        <dbReference type="SMART" id="SM00429"/>
    </source>
</evidence>
<dbReference type="AlphaFoldDB" id="A0A642V3V6"/>
<feature type="compositionally biased region" description="Low complexity" evidence="4">
    <location>
        <begin position="35"/>
        <end position="51"/>
    </location>
</feature>
<dbReference type="VEuPathDB" id="FungiDB:TRICI_005017"/>
<keyword evidence="1" id="KW-0677">Repeat</keyword>
<dbReference type="InterPro" id="IPR002909">
    <property type="entry name" value="IPT_dom"/>
</dbReference>
<dbReference type="SMART" id="SM00248">
    <property type="entry name" value="ANK"/>
    <property type="match status" value="2"/>
</dbReference>
<dbReference type="InterPro" id="IPR050889">
    <property type="entry name" value="Dendritic_Spine_Reg/Scaffold"/>
</dbReference>
<dbReference type="OrthoDB" id="71307at2759"/>
<proteinExistence type="predicted"/>
<dbReference type="Gene3D" id="1.25.40.20">
    <property type="entry name" value="Ankyrin repeat-containing domain"/>
    <property type="match status" value="1"/>
</dbReference>
<feature type="region of interest" description="Disordered" evidence="4">
    <location>
        <begin position="438"/>
        <end position="463"/>
    </location>
</feature>
<dbReference type="Pfam" id="PF12796">
    <property type="entry name" value="Ank_2"/>
    <property type="match status" value="1"/>
</dbReference>
<feature type="compositionally biased region" description="Polar residues" evidence="4">
    <location>
        <begin position="16"/>
        <end position="31"/>
    </location>
</feature>
<accession>A0A642V3V6</accession>
<dbReference type="InterPro" id="IPR036770">
    <property type="entry name" value="Ankyrin_rpt-contain_sf"/>
</dbReference>
<protein>
    <recommendedName>
        <fullName evidence="6">IPT/TIG domain-containing protein</fullName>
    </recommendedName>
</protein>
<dbReference type="CDD" id="cd00102">
    <property type="entry name" value="IPT"/>
    <property type="match status" value="1"/>
</dbReference>
<dbReference type="InterPro" id="IPR002110">
    <property type="entry name" value="Ankyrin_rpt"/>
</dbReference>
<dbReference type="EMBL" id="SWFS01000382">
    <property type="protein sequence ID" value="KAA8907241.1"/>
    <property type="molecule type" value="Genomic_DNA"/>
</dbReference>
<dbReference type="InterPro" id="IPR013783">
    <property type="entry name" value="Ig-like_fold"/>
</dbReference>
<evidence type="ECO:0000313" key="7">
    <source>
        <dbReference type="EMBL" id="KAA8907241.1"/>
    </source>
</evidence>
<keyword evidence="5" id="KW-0472">Membrane</keyword>
<feature type="repeat" description="ANK" evidence="3">
    <location>
        <begin position="344"/>
        <end position="376"/>
    </location>
</feature>
<comment type="caution">
    <text evidence="7">The sequence shown here is derived from an EMBL/GenBank/DDBJ whole genome shotgun (WGS) entry which is preliminary data.</text>
</comment>
<feature type="compositionally biased region" description="Low complexity" evidence="4">
    <location>
        <begin position="97"/>
        <end position="112"/>
    </location>
</feature>
<sequence>MITDDHKADYRPMMSSVPSSACATPSSSNYRGDTASNGFSSSSESGANEVVAHNPKKRKPIEEPRSPSMPSKAPHPSINGQRSSAESSSVYRHRSRASVASVSSGGVLSPPSFTNSGTTTAATSPQSSVEPSIKVPTMESFTFRANPAPVMKTNGTMLETSAADYSNTTLPVIHRIIPSSGSVRGGIEVTLLGTGFINGLVAKFGDNRSMATHVWNSTTVVAHLPPSHVAGPVVVSFDGWIMSDSQVFSYYDDTDQQLIELALQVVGLKMNGKMEDARDIARRIIGNSTGLDAEQLQSRLNNTYNNHSSSIPPHELEHLLMKCFDLIDFDTNSNLPSWQLANDEGQTMLHLAAILGLDEVCSELVDRGARTDAKDKSGFTPLHFAALHQHDDLVQMLMHDPSELLQKAYTGQTALDLAGEKMAEALFNRYIQPFKHSRNNSAMTTPYSSDGDDESDEESVDADNEEALVRAASREQPQPGQLMRRGIADYFAGLRDNARTSYQGFIENQQQQPFWNHFLPDRLTHREPSTSEPVPPPPSYHEIFPEGNDRPIDYSNAVIENETPSTTNDDKPRTTTNEQEATTNTETTTEEPEETTAKSEEEVLEAWNKKRKQLNNDRMLFFFWLPVFIFTLVWFSMKLVAYMNSVDTDSVKQQFLDVVKTIIGVGKKTSHMLSNDNRQVTVE</sequence>
<feature type="transmembrane region" description="Helical" evidence="5">
    <location>
        <begin position="619"/>
        <end position="637"/>
    </location>
</feature>
<organism evidence="7 8">
    <name type="scientific">Trichomonascus ciferrii</name>
    <dbReference type="NCBI Taxonomy" id="44093"/>
    <lineage>
        <taxon>Eukaryota</taxon>
        <taxon>Fungi</taxon>
        <taxon>Dikarya</taxon>
        <taxon>Ascomycota</taxon>
        <taxon>Saccharomycotina</taxon>
        <taxon>Dipodascomycetes</taxon>
        <taxon>Dipodascales</taxon>
        <taxon>Trichomonascaceae</taxon>
        <taxon>Trichomonascus</taxon>
        <taxon>Trichomonascus ciferrii complex</taxon>
    </lineage>
</organism>